<evidence type="ECO:0000256" key="2">
    <source>
        <dbReference type="ARBA" id="ARBA00022670"/>
    </source>
</evidence>
<dbReference type="Pfam" id="PF14543">
    <property type="entry name" value="TAXi_N"/>
    <property type="match status" value="1"/>
</dbReference>
<keyword evidence="6" id="KW-0732">Signal</keyword>
<evidence type="ECO:0000259" key="7">
    <source>
        <dbReference type="PROSITE" id="PS51767"/>
    </source>
</evidence>
<dbReference type="PANTHER" id="PTHR47967:SF28">
    <property type="entry name" value="ASPARTYL PROTEASE FAMILY PROTEIN 2-LIKE"/>
    <property type="match status" value="1"/>
</dbReference>
<feature type="active site" evidence="4">
    <location>
        <position position="423"/>
    </location>
</feature>
<reference evidence="8" key="1">
    <citation type="submission" date="2015-03" db="EMBL/GenBank/DDBJ databases">
        <title>A transcriptome of Araucaria cunninghamii, an australian fine timber species.</title>
        <authorList>
            <person name="Jing Yi C.J.Y."/>
            <person name="Yin San L.Y.S."/>
            <person name="Abdul Karim S.S."/>
            <person name="Wan Azmi N.N."/>
            <person name="Hercus R.R."/>
            <person name="Croft L.L."/>
        </authorList>
    </citation>
    <scope>NUCLEOTIDE SEQUENCE</scope>
    <source>
        <strain evidence="8">MI0301</strain>
        <tissue evidence="8">Leaf</tissue>
    </source>
</reference>
<proteinExistence type="inferred from homology"/>
<organism evidence="8">
    <name type="scientific">Araucaria cunninghamii</name>
    <name type="common">Hoop pine</name>
    <name type="synonym">Moreton Bay pine</name>
    <dbReference type="NCBI Taxonomy" id="56994"/>
    <lineage>
        <taxon>Eukaryota</taxon>
        <taxon>Viridiplantae</taxon>
        <taxon>Streptophyta</taxon>
        <taxon>Embryophyta</taxon>
        <taxon>Tracheophyta</taxon>
        <taxon>Spermatophyta</taxon>
        <taxon>Pinopsida</taxon>
        <taxon>Pinidae</taxon>
        <taxon>Conifers II</taxon>
        <taxon>Araucariales</taxon>
        <taxon>Araucariaceae</taxon>
        <taxon>Araucaria</taxon>
    </lineage>
</organism>
<feature type="signal peptide" evidence="6">
    <location>
        <begin position="1"/>
        <end position="27"/>
    </location>
</feature>
<dbReference type="PANTHER" id="PTHR47967">
    <property type="entry name" value="OS07G0603500 PROTEIN-RELATED"/>
    <property type="match status" value="1"/>
</dbReference>
<dbReference type="EMBL" id="GCKF01044879">
    <property type="protein sequence ID" value="JAG94013.1"/>
    <property type="molecule type" value="Transcribed_RNA"/>
</dbReference>
<dbReference type="Gene3D" id="2.40.70.10">
    <property type="entry name" value="Acid Proteases"/>
    <property type="match status" value="2"/>
</dbReference>
<keyword evidence="5" id="KW-0064">Aspartyl protease</keyword>
<evidence type="ECO:0000313" key="8">
    <source>
        <dbReference type="EMBL" id="JAG94013.1"/>
    </source>
</evidence>
<dbReference type="InterPro" id="IPR051708">
    <property type="entry name" value="Plant_Aspart_Prot_A1"/>
</dbReference>
<dbReference type="InterPro" id="IPR032799">
    <property type="entry name" value="TAXi_C"/>
</dbReference>
<evidence type="ECO:0000256" key="5">
    <source>
        <dbReference type="RuleBase" id="RU000454"/>
    </source>
</evidence>
<dbReference type="PROSITE" id="PS51767">
    <property type="entry name" value="PEPTIDASE_A1"/>
    <property type="match status" value="1"/>
</dbReference>
<comment type="similarity">
    <text evidence="1 5">Belongs to the peptidase A1 family.</text>
</comment>
<dbReference type="FunFam" id="2.40.70.10:FF:000034">
    <property type="entry name" value="Aspartyl protease family protein"/>
    <property type="match status" value="1"/>
</dbReference>
<dbReference type="InterPro" id="IPR001969">
    <property type="entry name" value="Aspartic_peptidase_AS"/>
</dbReference>
<dbReference type="GO" id="GO:0006508">
    <property type="term" value="P:proteolysis"/>
    <property type="evidence" value="ECO:0007669"/>
    <property type="project" value="UniProtKB-KW"/>
</dbReference>
<keyword evidence="3 5" id="KW-0378">Hydrolase</keyword>
<feature type="chain" id="PRO_5007397495" description="Peptidase A1 domain-containing protein" evidence="6">
    <location>
        <begin position="28"/>
        <end position="546"/>
    </location>
</feature>
<protein>
    <recommendedName>
        <fullName evidence="7">Peptidase A1 domain-containing protein</fullName>
    </recommendedName>
</protein>
<dbReference type="AlphaFoldDB" id="A0A0D6QVJ8"/>
<evidence type="ECO:0000256" key="1">
    <source>
        <dbReference type="ARBA" id="ARBA00007447"/>
    </source>
</evidence>
<evidence type="ECO:0000256" key="4">
    <source>
        <dbReference type="PIRSR" id="PIRSR601461-1"/>
    </source>
</evidence>
<dbReference type="Pfam" id="PF14541">
    <property type="entry name" value="TAXi_C"/>
    <property type="match status" value="1"/>
</dbReference>
<dbReference type="SUPFAM" id="SSF50630">
    <property type="entry name" value="Acid proteases"/>
    <property type="match status" value="1"/>
</dbReference>
<evidence type="ECO:0000256" key="6">
    <source>
        <dbReference type="SAM" id="SignalP"/>
    </source>
</evidence>
<keyword evidence="2 5" id="KW-0645">Protease</keyword>
<dbReference type="PROSITE" id="PS00141">
    <property type="entry name" value="ASP_PROTEASE"/>
    <property type="match status" value="2"/>
</dbReference>
<dbReference type="InterPro" id="IPR033121">
    <property type="entry name" value="PEPTIDASE_A1"/>
</dbReference>
<feature type="domain" description="Peptidase A1" evidence="7">
    <location>
        <begin position="178"/>
        <end position="539"/>
    </location>
</feature>
<dbReference type="EMBL" id="GCKF01044877">
    <property type="protein sequence ID" value="JAG94015.1"/>
    <property type="molecule type" value="Transcribed_RNA"/>
</dbReference>
<dbReference type="InterPro" id="IPR032861">
    <property type="entry name" value="TAXi_N"/>
</dbReference>
<dbReference type="PRINTS" id="PR00792">
    <property type="entry name" value="PEPSIN"/>
</dbReference>
<dbReference type="InterPro" id="IPR021109">
    <property type="entry name" value="Peptidase_aspartic_dom_sf"/>
</dbReference>
<dbReference type="InterPro" id="IPR001461">
    <property type="entry name" value="Aspartic_peptidase_A1"/>
</dbReference>
<dbReference type="EMBL" id="GCKF01044878">
    <property type="protein sequence ID" value="JAG94014.1"/>
    <property type="molecule type" value="Transcribed_RNA"/>
</dbReference>
<accession>A0A0D6QVJ8</accession>
<feature type="active site" evidence="4">
    <location>
        <position position="196"/>
    </location>
</feature>
<evidence type="ECO:0000256" key="3">
    <source>
        <dbReference type="ARBA" id="ARBA00022801"/>
    </source>
</evidence>
<dbReference type="FunFam" id="2.40.70.10:FF:000031">
    <property type="entry name" value="Aspartyl protease AED1"/>
    <property type="match status" value="1"/>
</dbReference>
<sequence length="546" mass="59355">MSNKCIPIALLAIGWVVVAVFAISANADSLFNQTGTDLRGIQLPNHPQSIVEDESLGCDQFAANYNHKKPDSKPKNSSSVRVQLFNHHHKEENRYKSRKTLLLESLARDRSRVRAFRHRLAKSRPATAPLAAHVAAYSSDAAAYSSDVATSMKDGNISTSTVLEAHVESGVSVGSGEYFMDVFIGTPPRKFQLILDTGSDLNWVQCLPCEDCYEQEGPVFNASLSSSYRPVRCSAPECSLVTGPEDTGAAGNSTTCTKAPSSPCKYFYWYGDRSNTTGDLAFETFTVNLSSAAPVAVGGVVFGCGHANRGLFHGAAGLLGLGRGQLSFTSQLRRHYGHKFSYCLVDRNSNLSVTSTLVFGEDHRFHAADRRLAADSRLQYTAFLSGEVDTFYYLNVSSLTVGGERVNVSSHVWDVASGGVIIDSGTTLTYLAQPAYDLIQAAFESKIGYPRADFPPLGLCYNISGVADVKLPEFSIRFGDGAVWKFPAENYFIQPDPDESVVCLAVLGTPENSLSIIGNYQQQNFHILYDVDNSRLGFAPMECADL</sequence>
<name>A0A0D6QVJ8_ARACU</name>
<dbReference type="GO" id="GO:0004190">
    <property type="term" value="F:aspartic-type endopeptidase activity"/>
    <property type="evidence" value="ECO:0007669"/>
    <property type="project" value="UniProtKB-KW"/>
</dbReference>